<protein>
    <submittedName>
        <fullName evidence="1">Uncharacterized protein</fullName>
    </submittedName>
</protein>
<evidence type="ECO:0000313" key="2">
    <source>
        <dbReference type="Proteomes" id="UP001333110"/>
    </source>
</evidence>
<dbReference type="Proteomes" id="UP001333110">
    <property type="component" value="Unassembled WGS sequence"/>
</dbReference>
<dbReference type="Gene3D" id="2.60.40.1180">
    <property type="entry name" value="Golgi alpha-mannosidase II"/>
    <property type="match status" value="1"/>
</dbReference>
<keyword evidence="2" id="KW-1185">Reference proteome</keyword>
<dbReference type="EMBL" id="JAUNZN010000001">
    <property type="protein sequence ID" value="KAK4829987.1"/>
    <property type="molecule type" value="Genomic_DNA"/>
</dbReference>
<proteinExistence type="predicted"/>
<comment type="caution">
    <text evidence="1">The sequence shown here is derived from an EMBL/GenBank/DDBJ whole genome shotgun (WGS) entry which is preliminary data.</text>
</comment>
<accession>A0AAN7PD36</accession>
<gene>
    <name evidence="1" type="ORF">QYF61_008157</name>
</gene>
<dbReference type="InterPro" id="IPR013780">
    <property type="entry name" value="Glyco_hydro_b"/>
</dbReference>
<evidence type="ECO:0000313" key="1">
    <source>
        <dbReference type="EMBL" id="KAK4829987.1"/>
    </source>
</evidence>
<organism evidence="1 2">
    <name type="scientific">Mycteria americana</name>
    <name type="common">Wood stork</name>
    <dbReference type="NCBI Taxonomy" id="33587"/>
    <lineage>
        <taxon>Eukaryota</taxon>
        <taxon>Metazoa</taxon>
        <taxon>Chordata</taxon>
        <taxon>Craniata</taxon>
        <taxon>Vertebrata</taxon>
        <taxon>Euteleostomi</taxon>
        <taxon>Archelosauria</taxon>
        <taxon>Archosauria</taxon>
        <taxon>Dinosauria</taxon>
        <taxon>Saurischia</taxon>
        <taxon>Theropoda</taxon>
        <taxon>Coelurosauria</taxon>
        <taxon>Aves</taxon>
        <taxon>Neognathae</taxon>
        <taxon>Neoaves</taxon>
        <taxon>Aequornithes</taxon>
        <taxon>Ciconiiformes</taxon>
        <taxon>Ciconiidae</taxon>
        <taxon>Mycteria</taxon>
    </lineage>
</organism>
<reference evidence="1 2" key="1">
    <citation type="journal article" date="2023" name="J. Hered.">
        <title>Chromosome-level genome of the wood stork (Mycteria americana) provides insight into avian chromosome evolution.</title>
        <authorList>
            <person name="Flamio R. Jr."/>
            <person name="Ramstad K.M."/>
        </authorList>
    </citation>
    <scope>NUCLEOTIDE SEQUENCE [LARGE SCALE GENOMIC DNA]</scope>
    <source>
        <strain evidence="1">JAX WOST 10</strain>
    </source>
</reference>
<sequence>MSRESHKLCLHPQRADVLRLYQGNLKTEILKNGYRGADTLKYNKITILGLKLRPHAVALSGRAIHGDAFSYELSGVRAVLNNYEKS</sequence>
<dbReference type="AlphaFoldDB" id="A0AAN7PD36"/>
<name>A0AAN7PD36_MYCAM</name>